<dbReference type="PROSITE" id="PS51918">
    <property type="entry name" value="RADICAL_SAM"/>
    <property type="match status" value="1"/>
</dbReference>
<dbReference type="SMART" id="SM00729">
    <property type="entry name" value="Elp3"/>
    <property type="match status" value="1"/>
</dbReference>
<proteinExistence type="predicted"/>
<name>A0ABV7ZI79_9HELI</name>
<dbReference type="InterPro" id="IPR006638">
    <property type="entry name" value="Elp3/MiaA/NifB-like_rSAM"/>
</dbReference>
<dbReference type="InterPro" id="IPR007197">
    <property type="entry name" value="rSAM"/>
</dbReference>
<dbReference type="Gene3D" id="3.80.30.20">
    <property type="entry name" value="tm_1862 like domain"/>
    <property type="match status" value="1"/>
</dbReference>
<evidence type="ECO:0000259" key="8">
    <source>
        <dbReference type="PROSITE" id="PS51449"/>
    </source>
</evidence>
<dbReference type="RefSeq" id="WP_104751987.1">
    <property type="nucleotide sequence ID" value="NZ_FZMF01000013.1"/>
</dbReference>
<evidence type="ECO:0000256" key="5">
    <source>
        <dbReference type="ARBA" id="ARBA00022723"/>
    </source>
</evidence>
<dbReference type="NCBIfam" id="TIGR00089">
    <property type="entry name" value="MiaB/RimO family radical SAM methylthiotransferase"/>
    <property type="match status" value="1"/>
</dbReference>
<dbReference type="PROSITE" id="PS51449">
    <property type="entry name" value="MTTASE_N"/>
    <property type="match status" value="1"/>
</dbReference>
<evidence type="ECO:0000256" key="7">
    <source>
        <dbReference type="ARBA" id="ARBA00023014"/>
    </source>
</evidence>
<dbReference type="PANTHER" id="PTHR11918:SF45">
    <property type="entry name" value="THREONYLCARBAMOYLADENOSINE TRNA METHYLTHIOTRANSFERASE"/>
    <property type="match status" value="1"/>
</dbReference>
<dbReference type="InterPro" id="IPR058240">
    <property type="entry name" value="rSAM_sf"/>
</dbReference>
<evidence type="ECO:0000256" key="1">
    <source>
        <dbReference type="ARBA" id="ARBA00001966"/>
    </source>
</evidence>
<dbReference type="SFLD" id="SFLDS00029">
    <property type="entry name" value="Radical_SAM"/>
    <property type="match status" value="1"/>
</dbReference>
<evidence type="ECO:0000259" key="9">
    <source>
        <dbReference type="PROSITE" id="PS51918"/>
    </source>
</evidence>
<gene>
    <name evidence="10" type="primary">mtaB</name>
    <name evidence="10" type="ORF">ACFOPX_02150</name>
</gene>
<dbReference type="InterPro" id="IPR006467">
    <property type="entry name" value="MiaB-like_bact"/>
</dbReference>
<keyword evidence="4" id="KW-0949">S-adenosyl-L-methionine</keyword>
<dbReference type="InterPro" id="IPR023404">
    <property type="entry name" value="rSAM_horseshoe"/>
</dbReference>
<feature type="domain" description="Radical SAM core" evidence="9">
    <location>
        <begin position="129"/>
        <end position="354"/>
    </location>
</feature>
<dbReference type="PROSITE" id="PS01278">
    <property type="entry name" value="MTTASE_RADICAL"/>
    <property type="match status" value="1"/>
</dbReference>
<keyword evidence="6" id="KW-0408">Iron</keyword>
<dbReference type="InterPro" id="IPR005839">
    <property type="entry name" value="Methylthiotransferase"/>
</dbReference>
<dbReference type="Proteomes" id="UP001595783">
    <property type="component" value="Unassembled WGS sequence"/>
</dbReference>
<dbReference type="Gene3D" id="3.40.50.12160">
    <property type="entry name" value="Methylthiotransferase, N-terminal domain"/>
    <property type="match status" value="1"/>
</dbReference>
<dbReference type="InterPro" id="IPR020612">
    <property type="entry name" value="Methylthiotransferase_CS"/>
</dbReference>
<dbReference type="InterPro" id="IPR038135">
    <property type="entry name" value="Methylthiotransferase_N_sf"/>
</dbReference>
<accession>A0ABV7ZI79</accession>
<dbReference type="EMBL" id="JBHRZO010000009">
    <property type="protein sequence ID" value="MFC3847339.1"/>
    <property type="molecule type" value="Genomic_DNA"/>
</dbReference>
<reference evidence="11" key="1">
    <citation type="journal article" date="2019" name="Int. J. Syst. Evol. Microbiol.">
        <title>The Global Catalogue of Microorganisms (GCM) 10K type strain sequencing project: providing services to taxonomists for standard genome sequencing and annotation.</title>
        <authorList>
            <consortium name="The Broad Institute Genomics Platform"/>
            <consortium name="The Broad Institute Genome Sequencing Center for Infectious Disease"/>
            <person name="Wu L."/>
            <person name="Ma J."/>
        </authorList>
    </citation>
    <scope>NUCLEOTIDE SEQUENCE [LARGE SCALE GENOMIC DNA]</scope>
    <source>
        <strain evidence="11">CCUG 53816</strain>
    </source>
</reference>
<protein>
    <submittedName>
        <fullName evidence="10">tRNA (N(6)-L-threonylcarbamoyladenosine(37)-C(2))-methylthiotransferase MtaB</fullName>
    </submittedName>
</protein>
<dbReference type="SFLD" id="SFLDG01082">
    <property type="entry name" value="B12-binding_domain_containing"/>
    <property type="match status" value="1"/>
</dbReference>
<keyword evidence="3" id="KW-0808">Transferase</keyword>
<dbReference type="PANTHER" id="PTHR11918">
    <property type="entry name" value="RADICAL SAM PROTEINS"/>
    <property type="match status" value="1"/>
</dbReference>
<evidence type="ECO:0000313" key="11">
    <source>
        <dbReference type="Proteomes" id="UP001595783"/>
    </source>
</evidence>
<comment type="caution">
    <text evidence="10">The sequence shown here is derived from an EMBL/GenBank/DDBJ whole genome shotgun (WGS) entry which is preliminary data.</text>
</comment>
<keyword evidence="2" id="KW-0004">4Fe-4S</keyword>
<dbReference type="Pfam" id="PF04055">
    <property type="entry name" value="Radical_SAM"/>
    <property type="match status" value="1"/>
</dbReference>
<keyword evidence="5" id="KW-0479">Metal-binding</keyword>
<evidence type="ECO:0000256" key="6">
    <source>
        <dbReference type="ARBA" id="ARBA00023004"/>
    </source>
</evidence>
<keyword evidence="11" id="KW-1185">Reference proteome</keyword>
<dbReference type="SUPFAM" id="SSF102114">
    <property type="entry name" value="Radical SAM enzymes"/>
    <property type="match status" value="1"/>
</dbReference>
<dbReference type="NCBIfam" id="TIGR01579">
    <property type="entry name" value="MiaB-like-C"/>
    <property type="match status" value="1"/>
</dbReference>
<evidence type="ECO:0000256" key="4">
    <source>
        <dbReference type="ARBA" id="ARBA00022691"/>
    </source>
</evidence>
<sequence>MKQKVYFKTFGCRTNLFDTQVMLAHLKDFEHTCKEDQADIIVLNSCTVTNDADYSARAYAKKMSALGKKVYFTGCGSNSQGLKLFESGHVFGVFGHDAKEQINTLLHAKEGFFHADSLAHVDSSIVPLFVGKTRAFVKIQEGCDFKCSYCVIPLVRGKSRSLPESQILTQCQVLAQNGVLEIVLTGTNVGSYGKETGSNIARLIKNIARLEGIKRVRIGSLEPSQIDAEFLELLDHPILERHLHIALQHSHDSMLKRMRRRNRTHSDRQLLERIALKGFALGTDFIVGHPYESESLWQEALQNFKALPLTHLHPFIYSARAGTLSSTMGARVRGDVAKQRLRTISACVQEKNHAFRMRAQNTPLEVLVESYKDGYYHGSDQYFNPVVISAPRDLRAQWVRLENYQVQRERSYAAL</sequence>
<evidence type="ECO:0000256" key="2">
    <source>
        <dbReference type="ARBA" id="ARBA00022485"/>
    </source>
</evidence>
<organism evidence="10 11">
    <name type="scientific">Helicobacter baculiformis</name>
    <dbReference type="NCBI Taxonomy" id="427351"/>
    <lineage>
        <taxon>Bacteria</taxon>
        <taxon>Pseudomonadati</taxon>
        <taxon>Campylobacterota</taxon>
        <taxon>Epsilonproteobacteria</taxon>
        <taxon>Campylobacterales</taxon>
        <taxon>Helicobacteraceae</taxon>
        <taxon>Helicobacter</taxon>
    </lineage>
</organism>
<evidence type="ECO:0000256" key="3">
    <source>
        <dbReference type="ARBA" id="ARBA00022679"/>
    </source>
</evidence>
<feature type="domain" description="MTTase N-terminal" evidence="8">
    <location>
        <begin position="3"/>
        <end position="111"/>
    </location>
</feature>
<dbReference type="InterPro" id="IPR013848">
    <property type="entry name" value="Methylthiotransferase_N"/>
</dbReference>
<keyword evidence="7" id="KW-0411">Iron-sulfur</keyword>
<evidence type="ECO:0000313" key="10">
    <source>
        <dbReference type="EMBL" id="MFC3847339.1"/>
    </source>
</evidence>
<dbReference type="Pfam" id="PF00919">
    <property type="entry name" value="UPF0004"/>
    <property type="match status" value="1"/>
</dbReference>
<comment type="cofactor">
    <cofactor evidence="1">
        <name>[4Fe-4S] cluster</name>
        <dbReference type="ChEBI" id="CHEBI:49883"/>
    </cofactor>
</comment>
<dbReference type="CDD" id="cd01335">
    <property type="entry name" value="Radical_SAM"/>
    <property type="match status" value="1"/>
</dbReference>